<dbReference type="AlphaFoldDB" id="A0A9P6SU22"/>
<dbReference type="OrthoDB" id="2426474at2759"/>
<sequence length="285" mass="31608">MTAIQLFRLTGTTDIKRIPCSQVEEQNVIYWEDIEHFFPGVKYVQEGEVSVIMARGSNRKRIEPYCIKRYPGVVLDVVLSITGGGDLVESTMSTQRLSLTHGSRTDASQNALFSASAVESVIESLQITTPPVGTIVDSFDDKTSVAISSSTSSPDPQGDNKTVSRTTLSFKQVVVLAQKKALESEIEQRLISSFSPEIQAQVRVSNSYNSMVQAIKEGQVEQSDRLMGCLLELKDSFAKNTELMARNKELAGQMIEMQRTLEAKQDEMKQLQIQALSHLALLQKQ</sequence>
<organism evidence="2 3">
    <name type="scientific">Modicella reniformis</name>
    <dbReference type="NCBI Taxonomy" id="1440133"/>
    <lineage>
        <taxon>Eukaryota</taxon>
        <taxon>Fungi</taxon>
        <taxon>Fungi incertae sedis</taxon>
        <taxon>Mucoromycota</taxon>
        <taxon>Mortierellomycotina</taxon>
        <taxon>Mortierellomycetes</taxon>
        <taxon>Mortierellales</taxon>
        <taxon>Mortierellaceae</taxon>
        <taxon>Modicella</taxon>
    </lineage>
</organism>
<name>A0A9P6SU22_9FUNG</name>
<keyword evidence="3" id="KW-1185">Reference proteome</keyword>
<evidence type="ECO:0000313" key="2">
    <source>
        <dbReference type="EMBL" id="KAG0003371.1"/>
    </source>
</evidence>
<proteinExistence type="predicted"/>
<evidence type="ECO:0000313" key="3">
    <source>
        <dbReference type="Proteomes" id="UP000749646"/>
    </source>
</evidence>
<gene>
    <name evidence="2" type="ORF">BGZ65_001769</name>
</gene>
<dbReference type="EMBL" id="JAAAHW010000356">
    <property type="protein sequence ID" value="KAG0003371.1"/>
    <property type="molecule type" value="Genomic_DNA"/>
</dbReference>
<feature type="coiled-coil region" evidence="1">
    <location>
        <begin position="247"/>
        <end position="274"/>
    </location>
</feature>
<feature type="non-terminal residue" evidence="2">
    <location>
        <position position="1"/>
    </location>
</feature>
<dbReference type="Proteomes" id="UP000749646">
    <property type="component" value="Unassembled WGS sequence"/>
</dbReference>
<accession>A0A9P6SU22</accession>
<comment type="caution">
    <text evidence="2">The sequence shown here is derived from an EMBL/GenBank/DDBJ whole genome shotgun (WGS) entry which is preliminary data.</text>
</comment>
<evidence type="ECO:0000256" key="1">
    <source>
        <dbReference type="SAM" id="Coils"/>
    </source>
</evidence>
<protein>
    <submittedName>
        <fullName evidence="2">Uncharacterized protein</fullName>
    </submittedName>
</protein>
<reference evidence="2" key="1">
    <citation type="journal article" date="2020" name="Fungal Divers.">
        <title>Resolving the Mortierellaceae phylogeny through synthesis of multi-gene phylogenetics and phylogenomics.</title>
        <authorList>
            <person name="Vandepol N."/>
            <person name="Liber J."/>
            <person name="Desiro A."/>
            <person name="Na H."/>
            <person name="Kennedy M."/>
            <person name="Barry K."/>
            <person name="Grigoriev I.V."/>
            <person name="Miller A.N."/>
            <person name="O'Donnell K."/>
            <person name="Stajich J.E."/>
            <person name="Bonito G."/>
        </authorList>
    </citation>
    <scope>NUCLEOTIDE SEQUENCE</scope>
    <source>
        <strain evidence="2">MES-2147</strain>
    </source>
</reference>
<keyword evidence="1" id="KW-0175">Coiled coil</keyword>